<dbReference type="HOGENOM" id="CLU_001570_5_11_1"/>
<keyword evidence="8" id="KW-1133">Transmembrane helix</keyword>
<dbReference type="PANTHER" id="PTHR24305:SF166">
    <property type="entry name" value="CYTOCHROME P450 12A4, MITOCHONDRIAL-RELATED"/>
    <property type="match status" value="1"/>
</dbReference>
<dbReference type="GO" id="GO:0016705">
    <property type="term" value="F:oxidoreductase activity, acting on paired donors, with incorporation or reduction of molecular oxygen"/>
    <property type="evidence" value="ECO:0007669"/>
    <property type="project" value="InterPro"/>
</dbReference>
<dbReference type="InterPro" id="IPR001128">
    <property type="entry name" value="Cyt_P450"/>
</dbReference>
<reference evidence="16" key="2">
    <citation type="submission" date="2015-01" db="EMBL/GenBank/DDBJ databases">
        <title>Evolutionary Origins and Diversification of the Mycorrhizal Mutualists.</title>
        <authorList>
            <consortium name="DOE Joint Genome Institute"/>
            <consortium name="Mycorrhizal Genomics Consortium"/>
            <person name="Kohler A."/>
            <person name="Kuo A."/>
            <person name="Nagy L.G."/>
            <person name="Floudas D."/>
            <person name="Copeland A."/>
            <person name="Barry K.W."/>
            <person name="Cichocki N."/>
            <person name="Veneault-Fourrey C."/>
            <person name="LaButti K."/>
            <person name="Lindquist E.A."/>
            <person name="Lipzen A."/>
            <person name="Lundell T."/>
            <person name="Morin E."/>
            <person name="Murat C."/>
            <person name="Riley R."/>
            <person name="Ohm R."/>
            <person name="Sun H."/>
            <person name="Tunlid A."/>
            <person name="Henrissat B."/>
            <person name="Grigoriev I.V."/>
            <person name="Hibbett D.S."/>
            <person name="Martin F."/>
        </authorList>
    </citation>
    <scope>NUCLEOTIDE SEQUENCE [LARGE SCALE GENOMIC DNA]</scope>
    <source>
        <strain evidence="16">Marx 270</strain>
    </source>
</reference>
<dbReference type="GO" id="GO:0016020">
    <property type="term" value="C:membrane"/>
    <property type="evidence" value="ECO:0007669"/>
    <property type="project" value="UniProtKB-SubCell"/>
</dbReference>
<proteinExistence type="inferred from homology"/>
<evidence type="ECO:0000256" key="12">
    <source>
        <dbReference type="ARBA" id="ARBA00023136"/>
    </source>
</evidence>
<keyword evidence="12" id="KW-0472">Membrane</keyword>
<dbReference type="PRINTS" id="PR00385">
    <property type="entry name" value="P450"/>
</dbReference>
<evidence type="ECO:0000256" key="13">
    <source>
        <dbReference type="PIRSR" id="PIRSR602401-1"/>
    </source>
</evidence>
<keyword evidence="5 13" id="KW-0349">Heme</keyword>
<evidence type="ECO:0000256" key="9">
    <source>
        <dbReference type="ARBA" id="ARBA00023002"/>
    </source>
</evidence>
<dbReference type="Gene3D" id="1.10.630.10">
    <property type="entry name" value="Cytochrome P450"/>
    <property type="match status" value="1"/>
</dbReference>
<evidence type="ECO:0000256" key="10">
    <source>
        <dbReference type="ARBA" id="ARBA00023004"/>
    </source>
</evidence>
<dbReference type="PRINTS" id="PR00463">
    <property type="entry name" value="EP450I"/>
</dbReference>
<keyword evidence="11 14" id="KW-0503">Monooxygenase</keyword>
<evidence type="ECO:0000313" key="15">
    <source>
        <dbReference type="EMBL" id="KIN96193.1"/>
    </source>
</evidence>
<comment type="subcellular location">
    <subcellularLocation>
        <location evidence="2">Membrane</location>
    </subcellularLocation>
</comment>
<sequence length="558" mass="62807">MPSILPVALSVIVVATTPLLGVAFYYVCIVPRFNPLRKLAGPPVRWLFDNHMSFLLNPYRSPKAHSTFVQKYGRHVRIRGLGPWDDRLLPLDPVSVAHVLKNSTIYEKPWQSRRFITSLIGCGMLAAEGVVHKRHRRVATPAFSIQNLRSIVPVVFTKGNELREKWCEILDSSGNTGEGIRIDVCHWISRATFDVIGLAGFEYHFNAIQNESDELFHAYKEMFEIAVSQSDGLRTVIGIYIPLINEFFPDERVKTVKRCQEVIERVAGKLIQQKKSRIVEGEETGLGYAGKDLLTLLIKSNLATDLPSDQRISDEDILHNINTFMFAGSDTTSLALTWTLYLLAKHPGVQRRLQAELLEAAPSPPVSRLTSDEIESLYIVLSDLPYLNDVVRESLRLIPPVHSSLRVATRDDEIPISCPVRLRDGSISDQKSIPIAKGSLVHVPIEAFNLDKELWGEDAWDFNPDRWGTLPEAVSALPGIFSNLLTFSAGPRSCIGMRFSMIEMKTFLYLLLTNFVFSATDEEIFKANVVLTRPYITGQFKAGSQCPLLVKRYTRQND</sequence>
<evidence type="ECO:0000256" key="11">
    <source>
        <dbReference type="ARBA" id="ARBA00023033"/>
    </source>
</evidence>
<dbReference type="Proteomes" id="UP000054217">
    <property type="component" value="Unassembled WGS sequence"/>
</dbReference>
<dbReference type="Pfam" id="PF00067">
    <property type="entry name" value="p450"/>
    <property type="match status" value="1"/>
</dbReference>
<dbReference type="SUPFAM" id="SSF48264">
    <property type="entry name" value="Cytochrome P450"/>
    <property type="match status" value="1"/>
</dbReference>
<dbReference type="InterPro" id="IPR017972">
    <property type="entry name" value="Cyt_P450_CS"/>
</dbReference>
<dbReference type="GO" id="GO:0004497">
    <property type="term" value="F:monooxygenase activity"/>
    <property type="evidence" value="ECO:0007669"/>
    <property type="project" value="UniProtKB-KW"/>
</dbReference>
<keyword evidence="7 13" id="KW-0479">Metal-binding</keyword>
<comment type="similarity">
    <text evidence="4 14">Belongs to the cytochrome P450 family.</text>
</comment>
<evidence type="ECO:0000256" key="7">
    <source>
        <dbReference type="ARBA" id="ARBA00022723"/>
    </source>
</evidence>
<evidence type="ECO:0000256" key="5">
    <source>
        <dbReference type="ARBA" id="ARBA00022617"/>
    </source>
</evidence>
<protein>
    <recommendedName>
        <fullName evidence="17">Cytochrome P450</fullName>
    </recommendedName>
</protein>
<dbReference type="CDD" id="cd11069">
    <property type="entry name" value="CYP_FUM15-like"/>
    <property type="match status" value="1"/>
</dbReference>
<evidence type="ECO:0000256" key="2">
    <source>
        <dbReference type="ARBA" id="ARBA00004370"/>
    </source>
</evidence>
<dbReference type="GO" id="GO:0005506">
    <property type="term" value="F:iron ion binding"/>
    <property type="evidence" value="ECO:0007669"/>
    <property type="project" value="InterPro"/>
</dbReference>
<dbReference type="OrthoDB" id="1470350at2759"/>
<evidence type="ECO:0000256" key="14">
    <source>
        <dbReference type="RuleBase" id="RU000461"/>
    </source>
</evidence>
<dbReference type="InParanoid" id="A0A0C3NLL4"/>
<dbReference type="InterPro" id="IPR036396">
    <property type="entry name" value="Cyt_P450_sf"/>
</dbReference>
<evidence type="ECO:0000256" key="8">
    <source>
        <dbReference type="ARBA" id="ARBA00022989"/>
    </source>
</evidence>
<gene>
    <name evidence="15" type="ORF">M404DRAFT_163838</name>
</gene>
<dbReference type="GO" id="GO:0020037">
    <property type="term" value="F:heme binding"/>
    <property type="evidence" value="ECO:0007669"/>
    <property type="project" value="InterPro"/>
</dbReference>
<accession>A0A0C3NLL4</accession>
<reference evidence="15 16" key="1">
    <citation type="submission" date="2014-04" db="EMBL/GenBank/DDBJ databases">
        <authorList>
            <consortium name="DOE Joint Genome Institute"/>
            <person name="Kuo A."/>
            <person name="Kohler A."/>
            <person name="Costa M.D."/>
            <person name="Nagy L.G."/>
            <person name="Floudas D."/>
            <person name="Copeland A."/>
            <person name="Barry K.W."/>
            <person name="Cichocki N."/>
            <person name="Veneault-Fourrey C."/>
            <person name="LaButti K."/>
            <person name="Lindquist E.A."/>
            <person name="Lipzen A."/>
            <person name="Lundell T."/>
            <person name="Morin E."/>
            <person name="Murat C."/>
            <person name="Sun H."/>
            <person name="Tunlid A."/>
            <person name="Henrissat B."/>
            <person name="Grigoriev I.V."/>
            <person name="Hibbett D.S."/>
            <person name="Martin F."/>
            <person name="Nordberg H.P."/>
            <person name="Cantor M.N."/>
            <person name="Hua S.X."/>
        </authorList>
    </citation>
    <scope>NUCLEOTIDE SEQUENCE [LARGE SCALE GENOMIC DNA]</scope>
    <source>
        <strain evidence="15 16">Marx 270</strain>
    </source>
</reference>
<name>A0A0C3NLL4_PISTI</name>
<evidence type="ECO:0000313" key="16">
    <source>
        <dbReference type="Proteomes" id="UP000054217"/>
    </source>
</evidence>
<dbReference type="STRING" id="870435.A0A0C3NLL4"/>
<evidence type="ECO:0000256" key="6">
    <source>
        <dbReference type="ARBA" id="ARBA00022692"/>
    </source>
</evidence>
<evidence type="ECO:0000256" key="4">
    <source>
        <dbReference type="ARBA" id="ARBA00010617"/>
    </source>
</evidence>
<dbReference type="InterPro" id="IPR050121">
    <property type="entry name" value="Cytochrome_P450_monoxygenase"/>
</dbReference>
<dbReference type="PROSITE" id="PS00086">
    <property type="entry name" value="CYTOCHROME_P450"/>
    <property type="match status" value="1"/>
</dbReference>
<dbReference type="PANTHER" id="PTHR24305">
    <property type="entry name" value="CYTOCHROME P450"/>
    <property type="match status" value="1"/>
</dbReference>
<feature type="binding site" description="axial binding residue" evidence="13">
    <location>
        <position position="494"/>
    </location>
    <ligand>
        <name>heme</name>
        <dbReference type="ChEBI" id="CHEBI:30413"/>
    </ligand>
    <ligandPart>
        <name>Fe</name>
        <dbReference type="ChEBI" id="CHEBI:18248"/>
    </ligandPart>
</feature>
<keyword evidence="16" id="KW-1185">Reference proteome</keyword>
<evidence type="ECO:0000256" key="3">
    <source>
        <dbReference type="ARBA" id="ARBA00004721"/>
    </source>
</evidence>
<keyword evidence="10 13" id="KW-0408">Iron</keyword>
<evidence type="ECO:0008006" key="17">
    <source>
        <dbReference type="Google" id="ProtNLM"/>
    </source>
</evidence>
<dbReference type="AlphaFoldDB" id="A0A0C3NLL4"/>
<evidence type="ECO:0000256" key="1">
    <source>
        <dbReference type="ARBA" id="ARBA00001971"/>
    </source>
</evidence>
<dbReference type="EMBL" id="KN832051">
    <property type="protein sequence ID" value="KIN96193.1"/>
    <property type="molecule type" value="Genomic_DNA"/>
</dbReference>
<comment type="pathway">
    <text evidence="3">Secondary metabolite biosynthesis; terpenoid biosynthesis.</text>
</comment>
<comment type="cofactor">
    <cofactor evidence="1 13">
        <name>heme</name>
        <dbReference type="ChEBI" id="CHEBI:30413"/>
    </cofactor>
</comment>
<keyword evidence="9 14" id="KW-0560">Oxidoreductase</keyword>
<organism evidence="15 16">
    <name type="scientific">Pisolithus tinctorius Marx 270</name>
    <dbReference type="NCBI Taxonomy" id="870435"/>
    <lineage>
        <taxon>Eukaryota</taxon>
        <taxon>Fungi</taxon>
        <taxon>Dikarya</taxon>
        <taxon>Basidiomycota</taxon>
        <taxon>Agaricomycotina</taxon>
        <taxon>Agaricomycetes</taxon>
        <taxon>Agaricomycetidae</taxon>
        <taxon>Boletales</taxon>
        <taxon>Sclerodermatineae</taxon>
        <taxon>Pisolithaceae</taxon>
        <taxon>Pisolithus</taxon>
    </lineage>
</organism>
<keyword evidence="6" id="KW-0812">Transmembrane</keyword>
<dbReference type="InterPro" id="IPR002401">
    <property type="entry name" value="Cyt_P450_E_grp-I"/>
</dbReference>